<accession>A0ABU6SZZ3</accession>
<name>A0ABU6SZZ3_9FABA</name>
<proteinExistence type="predicted"/>
<dbReference type="Proteomes" id="UP001341840">
    <property type="component" value="Unassembled WGS sequence"/>
</dbReference>
<keyword evidence="3" id="KW-1185">Reference proteome</keyword>
<gene>
    <name evidence="2" type="ORF">PIB30_108629</name>
</gene>
<sequence>MLMHQGSMKRSQRGENRAPCDRTSPWVHHGSVSAKTVRPHGSPQAPAHRAGSSSSAHQLTSSTYRAVNESSSSWLMSWLDSLPALPSRILGGEAKADFFIDRAIAQ</sequence>
<dbReference type="EMBL" id="JASCZI010065553">
    <property type="protein sequence ID" value="MED6141962.1"/>
    <property type="molecule type" value="Genomic_DNA"/>
</dbReference>
<evidence type="ECO:0000256" key="1">
    <source>
        <dbReference type="SAM" id="MobiDB-lite"/>
    </source>
</evidence>
<feature type="compositionally biased region" description="Low complexity" evidence="1">
    <location>
        <begin position="52"/>
        <end position="62"/>
    </location>
</feature>
<evidence type="ECO:0000313" key="3">
    <source>
        <dbReference type="Proteomes" id="UP001341840"/>
    </source>
</evidence>
<protein>
    <submittedName>
        <fullName evidence="2">Uncharacterized protein</fullName>
    </submittedName>
</protein>
<reference evidence="2 3" key="1">
    <citation type="journal article" date="2023" name="Plants (Basel)">
        <title>Bridging the Gap: Combining Genomics and Transcriptomics Approaches to Understand Stylosanthes scabra, an Orphan Legume from the Brazilian Caatinga.</title>
        <authorList>
            <person name="Ferreira-Neto J.R.C."/>
            <person name="da Silva M.D."/>
            <person name="Binneck E."/>
            <person name="de Melo N.F."/>
            <person name="da Silva R.H."/>
            <person name="de Melo A.L.T.M."/>
            <person name="Pandolfi V."/>
            <person name="Bustamante F.O."/>
            <person name="Brasileiro-Vidal A.C."/>
            <person name="Benko-Iseppon A.M."/>
        </authorList>
    </citation>
    <scope>NUCLEOTIDE SEQUENCE [LARGE SCALE GENOMIC DNA]</scope>
    <source>
        <tissue evidence="2">Leaves</tissue>
    </source>
</reference>
<organism evidence="2 3">
    <name type="scientific">Stylosanthes scabra</name>
    <dbReference type="NCBI Taxonomy" id="79078"/>
    <lineage>
        <taxon>Eukaryota</taxon>
        <taxon>Viridiplantae</taxon>
        <taxon>Streptophyta</taxon>
        <taxon>Embryophyta</taxon>
        <taxon>Tracheophyta</taxon>
        <taxon>Spermatophyta</taxon>
        <taxon>Magnoliopsida</taxon>
        <taxon>eudicotyledons</taxon>
        <taxon>Gunneridae</taxon>
        <taxon>Pentapetalae</taxon>
        <taxon>rosids</taxon>
        <taxon>fabids</taxon>
        <taxon>Fabales</taxon>
        <taxon>Fabaceae</taxon>
        <taxon>Papilionoideae</taxon>
        <taxon>50 kb inversion clade</taxon>
        <taxon>dalbergioids sensu lato</taxon>
        <taxon>Dalbergieae</taxon>
        <taxon>Pterocarpus clade</taxon>
        <taxon>Stylosanthes</taxon>
    </lineage>
</organism>
<feature type="non-terminal residue" evidence="2">
    <location>
        <position position="106"/>
    </location>
</feature>
<evidence type="ECO:0000313" key="2">
    <source>
        <dbReference type="EMBL" id="MED6141962.1"/>
    </source>
</evidence>
<comment type="caution">
    <text evidence="2">The sequence shown here is derived from an EMBL/GenBank/DDBJ whole genome shotgun (WGS) entry which is preliminary data.</text>
</comment>
<feature type="region of interest" description="Disordered" evidence="1">
    <location>
        <begin position="1"/>
        <end position="63"/>
    </location>
</feature>